<dbReference type="CDD" id="cd09117">
    <property type="entry name" value="PLDc_Bfil_DEXD_like"/>
    <property type="match status" value="1"/>
</dbReference>
<dbReference type="PROSITE" id="PS50035">
    <property type="entry name" value="PLD"/>
    <property type="match status" value="1"/>
</dbReference>
<dbReference type="AlphaFoldDB" id="A0A4R2K8C1"/>
<dbReference type="GO" id="GO:0006793">
    <property type="term" value="P:phosphorus metabolic process"/>
    <property type="evidence" value="ECO:0007669"/>
    <property type="project" value="UniProtKB-ARBA"/>
</dbReference>
<evidence type="ECO:0000313" key="2">
    <source>
        <dbReference type="EMBL" id="TCO68332.1"/>
    </source>
</evidence>
<proteinExistence type="predicted"/>
<dbReference type="SUPFAM" id="SSF56024">
    <property type="entry name" value="Phospholipase D/nuclease"/>
    <property type="match status" value="1"/>
</dbReference>
<name>A0A4R2K8C1_9THEO</name>
<comment type="caution">
    <text evidence="2">The sequence shown here is derived from an EMBL/GenBank/DDBJ whole genome shotgun (WGS) entry which is preliminary data.</text>
</comment>
<evidence type="ECO:0000259" key="1">
    <source>
        <dbReference type="PROSITE" id="PS50035"/>
    </source>
</evidence>
<evidence type="ECO:0000313" key="3">
    <source>
        <dbReference type="Proteomes" id="UP000294886"/>
    </source>
</evidence>
<sequence>MAEQMTLDIGSVKGKESTLFIVLNGEQANLSIEEIFDSHRFKKFMAISYVSSPKFFAKVVKGFEEVEFILGIDSAEQAINFNSVYSLLIDVNKRIDFIKEFDAELQTKVSEDKVKIRYCNTNLPIHTKLYLLENPDTGNTRVIIGSANLTERAFSGEKQYENIAIFDNQPEIFKIYLEWFKKLFSNSFDFVPEEIKKKIKQEKAQTIVLDKEEKANIVTNEIARNLYHIVPLSQEIFEEWKASPQNIQYQAELQANEVRQKTQIIAAITKKDGKVYRLKPPQEIRKMNIVVDTLVSNSLKEDQLQVCQKLIYWDKNDLIYIVSEDNKTAEFSQKAEKDEIKTHISLITEFVEAYRKFTVTKEDKHLGKVMEAILYAFMSVYLWKIREDLVIQYGGESYRANVPIFLVLGGRAYSGKTTALEIIGMLLGNYPPYFISYDTIRKGNVADRELLEGFFGSEYLAPILVDEMPISFFTGRTGENIIKNVSNNAKGKHPVMICTTNMNEFNVPQQILRRIYYLQIDSEFDKRYNLESQEHLTKIRRGINSTLFKDFTYRMGELIREGEPLYLRNDYLYAARKIFEEYYRECKMDLPEWFPKKPFNDYEERGKRWWQEKYKHHKELFQIRPDGTIYVEINELFKDPKEKDFALNMLGPGCINESSHILILNEKEFFEYIGEKKKLNPVIRLIKGLVKS</sequence>
<dbReference type="EMBL" id="SLWU01000002">
    <property type="protein sequence ID" value="TCO68332.1"/>
    <property type="molecule type" value="Genomic_DNA"/>
</dbReference>
<accession>A0A4R2K8C1</accession>
<feature type="domain" description="PLD phosphodiesterase" evidence="1">
    <location>
        <begin position="121"/>
        <end position="153"/>
    </location>
</feature>
<dbReference type="InterPro" id="IPR001736">
    <property type="entry name" value="PLipase_D/transphosphatidylase"/>
</dbReference>
<gene>
    <name evidence="2" type="ORF">EV203_10217</name>
</gene>
<dbReference type="Proteomes" id="UP000294886">
    <property type="component" value="Unassembled WGS sequence"/>
</dbReference>
<dbReference type="Gene3D" id="3.30.870.10">
    <property type="entry name" value="Endonuclease Chain A"/>
    <property type="match status" value="1"/>
</dbReference>
<dbReference type="GO" id="GO:0003824">
    <property type="term" value="F:catalytic activity"/>
    <property type="evidence" value="ECO:0007669"/>
    <property type="project" value="InterPro"/>
</dbReference>
<reference evidence="2 3" key="1">
    <citation type="submission" date="2019-03" db="EMBL/GenBank/DDBJ databases">
        <title>Genomic Encyclopedia of Type Strains, Phase IV (KMG-IV): sequencing the most valuable type-strain genomes for metagenomic binning, comparative biology and taxonomic classification.</title>
        <authorList>
            <person name="Goeker M."/>
        </authorList>
    </citation>
    <scope>NUCLEOTIDE SEQUENCE [LARGE SCALE GENOMIC DNA]</scope>
    <source>
        <strain evidence="2 3">DSM 13054</strain>
    </source>
</reference>
<dbReference type="Pfam" id="PF13091">
    <property type="entry name" value="PLDc_2"/>
    <property type="match status" value="1"/>
</dbReference>
<organism evidence="2 3">
    <name type="scientific">Caldanaerobacter subterraneus</name>
    <dbReference type="NCBI Taxonomy" id="911092"/>
    <lineage>
        <taxon>Bacteria</taxon>
        <taxon>Bacillati</taxon>
        <taxon>Bacillota</taxon>
        <taxon>Clostridia</taxon>
        <taxon>Thermoanaerobacterales</taxon>
        <taxon>Thermoanaerobacteraceae</taxon>
        <taxon>Caldanaerobacter</taxon>
    </lineage>
</organism>
<dbReference type="InterPro" id="IPR025202">
    <property type="entry name" value="PLD-like_dom"/>
</dbReference>
<dbReference type="RefSeq" id="WP_132038883.1">
    <property type="nucleotide sequence ID" value="NZ_JBFNEK010000058.1"/>
</dbReference>
<protein>
    <submittedName>
        <fullName evidence="2">Phospholipase D-like protein</fullName>
    </submittedName>
</protein>